<keyword evidence="3" id="KW-1185">Reference proteome</keyword>
<evidence type="ECO:0000313" key="3">
    <source>
        <dbReference type="Proteomes" id="UP000541426"/>
    </source>
</evidence>
<gene>
    <name evidence="2" type="ORF">GGQ68_002907</name>
</gene>
<dbReference type="AlphaFoldDB" id="A0A7W6DWI5"/>
<keyword evidence="1" id="KW-0812">Transmembrane</keyword>
<evidence type="ECO:0000256" key="1">
    <source>
        <dbReference type="SAM" id="Phobius"/>
    </source>
</evidence>
<protein>
    <submittedName>
        <fullName evidence="2">Uncharacterized protein</fullName>
    </submittedName>
</protein>
<evidence type="ECO:0000313" key="2">
    <source>
        <dbReference type="EMBL" id="MBB3986564.1"/>
    </source>
</evidence>
<accession>A0A7W6DWI5</accession>
<proteinExistence type="predicted"/>
<keyword evidence="1" id="KW-1133">Transmembrane helix</keyword>
<feature type="transmembrane region" description="Helical" evidence="1">
    <location>
        <begin position="6"/>
        <end position="27"/>
    </location>
</feature>
<comment type="caution">
    <text evidence="2">The sequence shown here is derived from an EMBL/GenBank/DDBJ whole genome shotgun (WGS) entry which is preliminary data.</text>
</comment>
<dbReference type="Proteomes" id="UP000541426">
    <property type="component" value="Unassembled WGS sequence"/>
</dbReference>
<dbReference type="EMBL" id="JACIEJ010000007">
    <property type="protein sequence ID" value="MBB3986564.1"/>
    <property type="molecule type" value="Genomic_DNA"/>
</dbReference>
<sequence length="164" mass="18146">MFLELLAVIFAGIAGAGVMLLITRFVALPRWLVPIGAGAAMLAATISSEYGWYGRTVNGLPEGVLVAQTAPSKAPWRPWTYVFPMTDRFIAVDTRRTQANLETPQLYITDLYFFGRWQPLTQVEIMIDCANKRRADPARDDGADPVWRTVGADDPIVQTVCEAL</sequence>
<organism evidence="2 3">
    <name type="scientific">Sagittula marina</name>
    <dbReference type="NCBI Taxonomy" id="943940"/>
    <lineage>
        <taxon>Bacteria</taxon>
        <taxon>Pseudomonadati</taxon>
        <taxon>Pseudomonadota</taxon>
        <taxon>Alphaproteobacteria</taxon>
        <taxon>Rhodobacterales</taxon>
        <taxon>Roseobacteraceae</taxon>
        <taxon>Sagittula</taxon>
    </lineage>
</organism>
<dbReference type="RefSeq" id="WP_183967066.1">
    <property type="nucleotide sequence ID" value="NZ_BAABBZ010000006.1"/>
</dbReference>
<name>A0A7W6DWI5_9RHOB</name>
<keyword evidence="1" id="KW-0472">Membrane</keyword>
<reference evidence="2 3" key="1">
    <citation type="submission" date="2020-08" db="EMBL/GenBank/DDBJ databases">
        <title>Genomic Encyclopedia of Type Strains, Phase IV (KMG-IV): sequencing the most valuable type-strain genomes for metagenomic binning, comparative biology and taxonomic classification.</title>
        <authorList>
            <person name="Goeker M."/>
        </authorList>
    </citation>
    <scope>NUCLEOTIDE SEQUENCE [LARGE SCALE GENOMIC DNA]</scope>
    <source>
        <strain evidence="2 3">DSM 102235</strain>
    </source>
</reference>